<name>A0A2M6WGM5_9BACT</name>
<dbReference type="Gene3D" id="3.50.40.10">
    <property type="entry name" value="Phenylalanyl-trna Synthetase, Chain B, domain 3"/>
    <property type="match status" value="1"/>
</dbReference>
<evidence type="ECO:0000313" key="2">
    <source>
        <dbReference type="EMBL" id="PIT91963.1"/>
    </source>
</evidence>
<feature type="domain" description="B3/B4 tRNA-binding" evidence="1">
    <location>
        <begin position="97"/>
        <end position="273"/>
    </location>
</feature>
<dbReference type="InterPro" id="IPR045060">
    <property type="entry name" value="Phe-tRNA-ligase_IIc_bsu"/>
</dbReference>
<reference evidence="3" key="1">
    <citation type="submission" date="2017-09" db="EMBL/GenBank/DDBJ databases">
        <title>Depth-based differentiation of microbial function through sediment-hosted aquifers and enrichment of novel symbionts in the deep terrestrial subsurface.</title>
        <authorList>
            <person name="Probst A.J."/>
            <person name="Ladd B."/>
            <person name="Jarett J.K."/>
            <person name="Geller-Mcgrath D.E."/>
            <person name="Sieber C.M.K."/>
            <person name="Emerson J.B."/>
            <person name="Anantharaman K."/>
            <person name="Thomas B.C."/>
            <person name="Malmstrom R."/>
            <person name="Stieglmeier M."/>
            <person name="Klingl A."/>
            <person name="Woyke T."/>
            <person name="Ryan C.M."/>
            <person name="Banfield J.F."/>
        </authorList>
    </citation>
    <scope>NUCLEOTIDE SEQUENCE [LARGE SCALE GENOMIC DNA]</scope>
</reference>
<dbReference type="SUPFAM" id="SSF46955">
    <property type="entry name" value="Putative DNA-binding domain"/>
    <property type="match status" value="1"/>
</dbReference>
<organism evidence="2 3">
    <name type="scientific">Candidatus Jorgensenbacteria bacterium CG10_big_fil_rev_8_21_14_0_10_54_38</name>
    <dbReference type="NCBI Taxonomy" id="1974593"/>
    <lineage>
        <taxon>Bacteria</taxon>
        <taxon>Candidatus Joergenseniibacteriota</taxon>
    </lineage>
</organism>
<dbReference type="GO" id="GO:0003723">
    <property type="term" value="F:RNA binding"/>
    <property type="evidence" value="ECO:0007669"/>
    <property type="project" value="InterPro"/>
</dbReference>
<dbReference type="SMART" id="SM00873">
    <property type="entry name" value="B3_4"/>
    <property type="match status" value="1"/>
</dbReference>
<dbReference type="Gene3D" id="3.30.56.10">
    <property type="match status" value="1"/>
</dbReference>
<dbReference type="GO" id="GO:0006432">
    <property type="term" value="P:phenylalanyl-tRNA aminoacylation"/>
    <property type="evidence" value="ECO:0007669"/>
    <property type="project" value="InterPro"/>
</dbReference>
<protein>
    <recommendedName>
        <fullName evidence="1">B3/B4 tRNA-binding domain-containing protein</fullName>
    </recommendedName>
</protein>
<dbReference type="GO" id="GO:0009328">
    <property type="term" value="C:phenylalanine-tRNA ligase complex"/>
    <property type="evidence" value="ECO:0007669"/>
    <property type="project" value="TreeGrafter"/>
</dbReference>
<evidence type="ECO:0000259" key="1">
    <source>
        <dbReference type="SMART" id="SM00873"/>
    </source>
</evidence>
<dbReference type="Proteomes" id="UP000229530">
    <property type="component" value="Unassembled WGS sequence"/>
</dbReference>
<dbReference type="EMBL" id="PFBE01000003">
    <property type="protein sequence ID" value="PIT91963.1"/>
    <property type="molecule type" value="Genomic_DNA"/>
</dbReference>
<dbReference type="SUPFAM" id="SSF56037">
    <property type="entry name" value="PheT/TilS domain"/>
    <property type="match status" value="1"/>
</dbReference>
<evidence type="ECO:0000313" key="3">
    <source>
        <dbReference type="Proteomes" id="UP000229530"/>
    </source>
</evidence>
<gene>
    <name evidence="2" type="ORF">COU12_00245</name>
</gene>
<accession>A0A2M6WGM5</accession>
<feature type="non-terminal residue" evidence="2">
    <location>
        <position position="282"/>
    </location>
</feature>
<comment type="caution">
    <text evidence="2">The sequence shown here is derived from an EMBL/GenBank/DDBJ whole genome shotgun (WGS) entry which is preliminary data.</text>
</comment>
<dbReference type="InterPro" id="IPR005146">
    <property type="entry name" value="B3/B4_tRNA-bd"/>
</dbReference>
<dbReference type="AlphaFoldDB" id="A0A2M6WGM5"/>
<dbReference type="PANTHER" id="PTHR10947">
    <property type="entry name" value="PHENYLALANYL-TRNA SYNTHETASE BETA CHAIN AND LEUCINE-RICH REPEAT-CONTAINING PROTEIN 47"/>
    <property type="match status" value="1"/>
</dbReference>
<dbReference type="InterPro" id="IPR020825">
    <property type="entry name" value="Phe-tRNA_synthase-like_B3/B4"/>
</dbReference>
<dbReference type="GO" id="GO:0004826">
    <property type="term" value="F:phenylalanine-tRNA ligase activity"/>
    <property type="evidence" value="ECO:0007669"/>
    <property type="project" value="InterPro"/>
</dbReference>
<dbReference type="PANTHER" id="PTHR10947:SF0">
    <property type="entry name" value="PHENYLALANINE--TRNA LIGASE BETA SUBUNIT"/>
    <property type="match status" value="1"/>
</dbReference>
<sequence>MKFSYSLIKTMVPKLPAKTRCVDALTMHAFEAEDGSMDAFEAAPPPNRYSDAASHVGIARELAAIFNLPLKAPAGMPLPKERNGGAHFAVRVEDPGRCPRYTARYFEGIKVKPSPAWMQQALISCGLRPIVNVVDIMNFVMLEMGQPLHAFDYDKLSGSAPKRIFIRRAKRGEPLVTIDGGRYELDPEMLVIADERGPLALAGVKGGKDSEVDGKTARLIVEAANFENTGIYRTSKRLNLATDASTRFSHAIAPALAEAGMVRAAELLVALAGARPGECFDS</sequence>
<proteinExistence type="predicted"/>
<dbReference type="InterPro" id="IPR009061">
    <property type="entry name" value="DNA-bd_dom_put_sf"/>
</dbReference>
<dbReference type="Pfam" id="PF03483">
    <property type="entry name" value="B3_4"/>
    <property type="match status" value="1"/>
</dbReference>